<dbReference type="InterPro" id="IPR019024">
    <property type="entry name" value="RNase_H2_suB_wHTH"/>
</dbReference>
<reference evidence="10" key="1">
    <citation type="submission" date="2024-06" db="EMBL/GenBank/DDBJ databases">
        <title>Multi-omics analyses provide insights into the biosynthesis of the anticancer antibiotic pleurotin in Hohenbuehelia grisea.</title>
        <authorList>
            <person name="Weaver J.A."/>
            <person name="Alberti F."/>
        </authorList>
    </citation>
    <scope>NUCLEOTIDE SEQUENCE [LARGE SCALE GENOMIC DNA]</scope>
    <source>
        <strain evidence="10">T-177</strain>
    </source>
</reference>
<dbReference type="InterPro" id="IPR041195">
    <property type="entry name" value="Rnh202_N"/>
</dbReference>
<dbReference type="Pfam" id="PF17745">
    <property type="entry name" value="Ydr279_N"/>
    <property type="match status" value="1"/>
</dbReference>
<dbReference type="PANTHER" id="PTHR13383:SF11">
    <property type="entry name" value="RIBONUCLEASE H2 SUBUNIT B"/>
    <property type="match status" value="1"/>
</dbReference>
<comment type="function">
    <text evidence="4">Non catalytic subunit of RNase H2, an endonuclease that specifically degrades the RNA of RNA:DNA hybrids. Participates in DNA replication, possibly by mediating the removal of lagging-strand Okazaki fragment RNA primers during DNA replication. Mediates the excision of single ribonucleotides from DNA:RNA duplexes.</text>
</comment>
<evidence type="ECO:0000313" key="9">
    <source>
        <dbReference type="EMBL" id="KAL0956384.1"/>
    </source>
</evidence>
<dbReference type="Gene3D" id="1.10.20.120">
    <property type="match status" value="1"/>
</dbReference>
<evidence type="ECO:0000256" key="2">
    <source>
        <dbReference type="ARBA" id="ARBA00019062"/>
    </source>
</evidence>
<keyword evidence="3" id="KW-0539">Nucleus</keyword>
<evidence type="ECO:0000256" key="5">
    <source>
        <dbReference type="ARBA" id="ARBA00033464"/>
    </source>
</evidence>
<proteinExistence type="predicted"/>
<evidence type="ECO:0000256" key="4">
    <source>
        <dbReference type="ARBA" id="ARBA00024778"/>
    </source>
</evidence>
<accession>A0ABR3JKU0</accession>
<dbReference type="EMBL" id="JASNQZ010000006">
    <property type="protein sequence ID" value="KAL0956384.1"/>
    <property type="molecule type" value="Genomic_DNA"/>
</dbReference>
<dbReference type="CDD" id="cd09270">
    <property type="entry name" value="RNase_H2-B"/>
    <property type="match status" value="1"/>
</dbReference>
<dbReference type="PANTHER" id="PTHR13383">
    <property type="entry name" value="RIBONUCLEASE H2 SUBUNIT B"/>
    <property type="match status" value="1"/>
</dbReference>
<comment type="subcellular location">
    <subcellularLocation>
        <location evidence="1">Nucleus</location>
    </subcellularLocation>
</comment>
<keyword evidence="10" id="KW-1185">Reference proteome</keyword>
<dbReference type="InterPro" id="IPR040456">
    <property type="entry name" value="RNase_H2_suB"/>
</dbReference>
<evidence type="ECO:0000313" key="10">
    <source>
        <dbReference type="Proteomes" id="UP001556367"/>
    </source>
</evidence>
<feature type="region of interest" description="Disordered" evidence="6">
    <location>
        <begin position="279"/>
        <end position="318"/>
    </location>
</feature>
<evidence type="ECO:0000256" key="1">
    <source>
        <dbReference type="ARBA" id="ARBA00004123"/>
    </source>
</evidence>
<dbReference type="Gene3D" id="2.20.25.530">
    <property type="match status" value="1"/>
</dbReference>
<organism evidence="9 10">
    <name type="scientific">Hohenbuehelia grisea</name>
    <dbReference type="NCBI Taxonomy" id="104357"/>
    <lineage>
        <taxon>Eukaryota</taxon>
        <taxon>Fungi</taxon>
        <taxon>Dikarya</taxon>
        <taxon>Basidiomycota</taxon>
        <taxon>Agaricomycotina</taxon>
        <taxon>Agaricomycetes</taxon>
        <taxon>Agaricomycetidae</taxon>
        <taxon>Agaricales</taxon>
        <taxon>Pleurotineae</taxon>
        <taxon>Pleurotaceae</taxon>
        <taxon>Hohenbuehelia</taxon>
    </lineage>
</organism>
<evidence type="ECO:0000259" key="8">
    <source>
        <dbReference type="Pfam" id="PF17745"/>
    </source>
</evidence>
<comment type="caution">
    <text evidence="9">The sequence shown here is derived from an EMBL/GenBank/DDBJ whole genome shotgun (WGS) entry which is preliminary data.</text>
</comment>
<feature type="domain" description="Rnh202 triple barrel" evidence="8">
    <location>
        <begin position="22"/>
        <end position="95"/>
    </location>
</feature>
<dbReference type="Proteomes" id="UP001556367">
    <property type="component" value="Unassembled WGS sequence"/>
</dbReference>
<protein>
    <recommendedName>
        <fullName evidence="2">Ribonuclease H2 subunit B</fullName>
    </recommendedName>
    <alternativeName>
        <fullName evidence="5">Ribonuclease HI subunit B</fullName>
    </alternativeName>
</protein>
<sequence>MVHITVLPDGVLQTLALQLDPQSADQLQSALRFLKLPHPRTGIPCLFLLHKSGNTSSPKEAILEVQMIDPPNSRSWFVGEEVIKDGKLLMMTPIDPAFLLIPFLTPLIPPAGKTANFRPADNIFEESVAKLVDASLVSSKKDPSMILSAGDLTTFSSLPCVQSALGRVCDVKQITEEITVYRYSLEKVVNLLKSKVERLLASKEFDVCRTVSRELAKDGLIEDDNEALLPAGRTRAACDLVAQYIPPDIKTALLAAYDFTALDAYLKAQAAANAPALDTNTKKTKGKAAKAAAAAEDKKRKPAKASHGVEKLKKADTKGMSKLSSYFGKTQTPA</sequence>
<feature type="domain" description="Ribonuclease H2 subunit B wHTH" evidence="7">
    <location>
        <begin position="98"/>
        <end position="253"/>
    </location>
</feature>
<evidence type="ECO:0000256" key="3">
    <source>
        <dbReference type="ARBA" id="ARBA00023242"/>
    </source>
</evidence>
<gene>
    <name evidence="9" type="ORF">HGRIS_002531</name>
</gene>
<feature type="compositionally biased region" description="Basic and acidic residues" evidence="6">
    <location>
        <begin position="307"/>
        <end position="318"/>
    </location>
</feature>
<name>A0ABR3JKU0_9AGAR</name>
<evidence type="ECO:0000259" key="7">
    <source>
        <dbReference type="Pfam" id="PF09468"/>
    </source>
</evidence>
<dbReference type="Pfam" id="PF09468">
    <property type="entry name" value="RNase_H2-Ydr279"/>
    <property type="match status" value="1"/>
</dbReference>
<evidence type="ECO:0000256" key="6">
    <source>
        <dbReference type="SAM" id="MobiDB-lite"/>
    </source>
</evidence>